<dbReference type="PANTHER" id="PTHR43563:SF1">
    <property type="entry name" value="AMINE OXIDASE [FLAVIN-CONTAINING] B"/>
    <property type="match status" value="1"/>
</dbReference>
<comment type="similarity">
    <text evidence="1">Belongs to the flavin monoamine oxidase family.</text>
</comment>
<gene>
    <name evidence="3" type="ORF">EFW17_22310</name>
</gene>
<dbReference type="Gene3D" id="3.90.660.10">
    <property type="match status" value="1"/>
</dbReference>
<keyword evidence="4" id="KW-1185">Reference proteome</keyword>
<proteinExistence type="inferred from homology"/>
<comment type="caution">
    <text evidence="3">The sequence shown here is derived from an EMBL/GenBank/DDBJ whole genome shotgun (WGS) entry which is preliminary data.</text>
</comment>
<feature type="domain" description="Amine oxidase" evidence="2">
    <location>
        <begin position="14"/>
        <end position="425"/>
    </location>
</feature>
<dbReference type="InterPro" id="IPR036188">
    <property type="entry name" value="FAD/NAD-bd_sf"/>
</dbReference>
<dbReference type="Gene3D" id="1.10.405.10">
    <property type="entry name" value="Guanine Nucleotide Dissociation Inhibitor, domain 1"/>
    <property type="match status" value="1"/>
</dbReference>
<sequence length="430" mass="47112">MTNSYDVLVVGAGFAGVTAARELSHRGRSVLVLEARERIGGRTWVDNRLGLDLEMGGTWVHWLQPHVWAEITRYGIEITQSPPAGQAYWHAGGTVRQGSADELLEKLDPGMIATLANSREYFDRPYEPFLRDDLDDLDRQTVLDRIAVLNLSPDEDELVRGMWALNFNAPPEVAGLTQALRWGAAASGSWQLLFEACATYKLRHGTRALINAMAADTDAEIRMGSAVRTVTRTADRVEVHTTSGERFTARDVIVTLPMNALSGIVFDPGLSALKQAAATEGQASRGVKTWVKVRGEVEPCYLLGGPDLPLTFAQPEYTVDGDTVFVAFGPDSARIRPDDLGAVAKAMATWRPDFDVVDVAGHDWVADPYSRETWPMLRPGQLRQLRDLQQSEGGLHLAGSDYGTGWAGFIDGAIESGLRTARRLIAGERR</sequence>
<protein>
    <submittedName>
        <fullName evidence="3">FAD-dependent oxidoreductase</fullName>
    </submittedName>
</protein>
<dbReference type="OrthoDB" id="337830at2"/>
<organism evidence="3 4">
    <name type="scientific">Halostreptopolyspora alba</name>
    <dbReference type="NCBI Taxonomy" id="2487137"/>
    <lineage>
        <taxon>Bacteria</taxon>
        <taxon>Bacillati</taxon>
        <taxon>Actinomycetota</taxon>
        <taxon>Actinomycetes</taxon>
        <taxon>Streptosporangiales</taxon>
        <taxon>Nocardiopsidaceae</taxon>
        <taxon>Halostreptopolyspora</taxon>
    </lineage>
</organism>
<dbReference type="GO" id="GO:0016491">
    <property type="term" value="F:oxidoreductase activity"/>
    <property type="evidence" value="ECO:0007669"/>
    <property type="project" value="InterPro"/>
</dbReference>
<name>A0A3N0DYS8_9ACTN</name>
<evidence type="ECO:0000259" key="2">
    <source>
        <dbReference type="Pfam" id="PF01593"/>
    </source>
</evidence>
<dbReference type="Gene3D" id="3.50.50.60">
    <property type="entry name" value="FAD/NAD(P)-binding domain"/>
    <property type="match status" value="1"/>
</dbReference>
<dbReference type="PANTHER" id="PTHR43563">
    <property type="entry name" value="AMINE OXIDASE"/>
    <property type="match status" value="1"/>
</dbReference>
<dbReference type="RefSeq" id="WP_123203407.1">
    <property type="nucleotide sequence ID" value="NZ_RJMB01000034.1"/>
</dbReference>
<evidence type="ECO:0000256" key="1">
    <source>
        <dbReference type="ARBA" id="ARBA00005995"/>
    </source>
</evidence>
<reference evidence="3 4" key="1">
    <citation type="submission" date="2018-11" db="EMBL/GenBank/DDBJ databases">
        <title>The genome draft of YIM 96095.</title>
        <authorList>
            <person name="Tang S.-K."/>
            <person name="Chunyu W.-X."/>
            <person name="Feng Y.-Z."/>
        </authorList>
    </citation>
    <scope>NUCLEOTIDE SEQUENCE [LARGE SCALE GENOMIC DNA]</scope>
    <source>
        <strain evidence="3 4">YIM 96095</strain>
    </source>
</reference>
<dbReference type="SUPFAM" id="SSF51905">
    <property type="entry name" value="FAD/NAD(P)-binding domain"/>
    <property type="match status" value="1"/>
</dbReference>
<dbReference type="InterPro" id="IPR050703">
    <property type="entry name" value="Flavin_MAO"/>
</dbReference>
<dbReference type="Pfam" id="PF01593">
    <property type="entry name" value="Amino_oxidase"/>
    <property type="match status" value="1"/>
</dbReference>
<dbReference type="InterPro" id="IPR002937">
    <property type="entry name" value="Amino_oxidase"/>
</dbReference>
<evidence type="ECO:0000313" key="3">
    <source>
        <dbReference type="EMBL" id="RNL80755.1"/>
    </source>
</evidence>
<accession>A0A3N0DYS8</accession>
<evidence type="ECO:0000313" key="4">
    <source>
        <dbReference type="Proteomes" id="UP000269198"/>
    </source>
</evidence>
<dbReference type="AlphaFoldDB" id="A0A3N0DYS8"/>
<dbReference type="EMBL" id="RJMB01000034">
    <property type="protein sequence ID" value="RNL80755.1"/>
    <property type="molecule type" value="Genomic_DNA"/>
</dbReference>
<dbReference type="Proteomes" id="UP000269198">
    <property type="component" value="Unassembled WGS sequence"/>
</dbReference>